<dbReference type="Gene3D" id="3.40.50.720">
    <property type="entry name" value="NAD(P)-binding Rossmann-like Domain"/>
    <property type="match status" value="1"/>
</dbReference>
<dbReference type="WBParaSite" id="ACRNAN_Path_505.g1907.t1">
    <property type="protein sequence ID" value="ACRNAN_Path_505.g1907.t1"/>
    <property type="gene ID" value="ACRNAN_Path_505.g1907"/>
</dbReference>
<keyword evidence="3" id="KW-0812">Transmembrane</keyword>
<comment type="similarity">
    <text evidence="1">Belongs to the 3-beta-HSD family.</text>
</comment>
<dbReference type="Pfam" id="PF01073">
    <property type="entry name" value="3Beta_HSD"/>
    <property type="match status" value="1"/>
</dbReference>
<name>A0A914C7Z5_9BILA</name>
<evidence type="ECO:0000259" key="4">
    <source>
        <dbReference type="Pfam" id="PF01073"/>
    </source>
</evidence>
<protein>
    <submittedName>
        <fullName evidence="6">3-beta hydroxysteroid dehydrogenase/isomerase domain-containing protein</fullName>
    </submittedName>
</protein>
<proteinExistence type="inferred from homology"/>
<dbReference type="InterPro" id="IPR050177">
    <property type="entry name" value="Lipid_A_modif_metabolic_enz"/>
</dbReference>
<keyword evidence="5" id="KW-1185">Reference proteome</keyword>
<evidence type="ECO:0000256" key="3">
    <source>
        <dbReference type="SAM" id="Phobius"/>
    </source>
</evidence>
<dbReference type="PANTHER" id="PTHR43245:SF51">
    <property type="entry name" value="SHORT CHAIN DEHYDROGENASE_REDUCTASE FAMILY 42E, MEMBER 2"/>
    <property type="match status" value="1"/>
</dbReference>
<dbReference type="PANTHER" id="PTHR43245">
    <property type="entry name" value="BIFUNCTIONAL POLYMYXIN RESISTANCE PROTEIN ARNA"/>
    <property type="match status" value="1"/>
</dbReference>
<organism evidence="5 6">
    <name type="scientific">Acrobeloides nanus</name>
    <dbReference type="NCBI Taxonomy" id="290746"/>
    <lineage>
        <taxon>Eukaryota</taxon>
        <taxon>Metazoa</taxon>
        <taxon>Ecdysozoa</taxon>
        <taxon>Nematoda</taxon>
        <taxon>Chromadorea</taxon>
        <taxon>Rhabditida</taxon>
        <taxon>Tylenchina</taxon>
        <taxon>Cephalobomorpha</taxon>
        <taxon>Cephaloboidea</taxon>
        <taxon>Cephalobidae</taxon>
        <taxon>Acrobeloides</taxon>
    </lineage>
</organism>
<dbReference type="GO" id="GO:0006694">
    <property type="term" value="P:steroid biosynthetic process"/>
    <property type="evidence" value="ECO:0007669"/>
    <property type="project" value="InterPro"/>
</dbReference>
<keyword evidence="3" id="KW-0472">Membrane</keyword>
<feature type="domain" description="3-beta hydroxysteroid dehydrogenase/isomerase" evidence="4">
    <location>
        <begin position="8"/>
        <end position="270"/>
    </location>
</feature>
<reference evidence="6" key="1">
    <citation type="submission" date="2022-11" db="UniProtKB">
        <authorList>
            <consortium name="WormBaseParasite"/>
        </authorList>
    </citation>
    <scope>IDENTIFICATION</scope>
</reference>
<sequence length="287" mass="32342">MDSQRFCILGGGGYLGQHLAKALQENGHFVVILDLSFPSFPYIPLDPTKVRRIKGSIMERDRLDEALKGCDACFHIAGYGMSGGPSLNRRMTMMINVEGTERVLQSCQKNGVHRLIYTSSISVVFSDQEVYDIDESTPYLSKFLTPYAESKCIAEKIVLQANIPGQFHSCALRFRGIYGPGEMRTTQRTVDLFMKGLIKMRFEKNDPCLTQYSSVENSVMALQLAEKSLRLNNATAAGKAYNIVDGGPPVEAIKFWFPLMEYFGVTPPKVHIPYILIYILLCFFVWY</sequence>
<keyword evidence="3" id="KW-1133">Transmembrane helix</keyword>
<evidence type="ECO:0000313" key="5">
    <source>
        <dbReference type="Proteomes" id="UP000887540"/>
    </source>
</evidence>
<evidence type="ECO:0000313" key="6">
    <source>
        <dbReference type="WBParaSite" id="ACRNAN_Path_505.g1907.t1"/>
    </source>
</evidence>
<dbReference type="SUPFAM" id="SSF51735">
    <property type="entry name" value="NAD(P)-binding Rossmann-fold domains"/>
    <property type="match status" value="1"/>
</dbReference>
<dbReference type="Proteomes" id="UP000887540">
    <property type="component" value="Unplaced"/>
</dbReference>
<dbReference type="InterPro" id="IPR036291">
    <property type="entry name" value="NAD(P)-bd_dom_sf"/>
</dbReference>
<feature type="transmembrane region" description="Helical" evidence="3">
    <location>
        <begin position="270"/>
        <end position="286"/>
    </location>
</feature>
<evidence type="ECO:0000256" key="2">
    <source>
        <dbReference type="ARBA" id="ARBA00023002"/>
    </source>
</evidence>
<evidence type="ECO:0000256" key="1">
    <source>
        <dbReference type="ARBA" id="ARBA00009219"/>
    </source>
</evidence>
<dbReference type="AlphaFoldDB" id="A0A914C7Z5"/>
<keyword evidence="2" id="KW-0560">Oxidoreductase</keyword>
<dbReference type="InterPro" id="IPR002225">
    <property type="entry name" value="3Beta_OHSteriod_DH/Estase"/>
</dbReference>
<accession>A0A914C7Z5</accession>
<dbReference type="GO" id="GO:0016616">
    <property type="term" value="F:oxidoreductase activity, acting on the CH-OH group of donors, NAD or NADP as acceptor"/>
    <property type="evidence" value="ECO:0007669"/>
    <property type="project" value="InterPro"/>
</dbReference>